<dbReference type="PANTHER" id="PTHR33478:SF1">
    <property type="entry name" value="EXTRACELLULAR METALLOPROTEINASE MEP"/>
    <property type="match status" value="1"/>
</dbReference>
<evidence type="ECO:0000259" key="15">
    <source>
        <dbReference type="Pfam" id="PF07504"/>
    </source>
</evidence>
<name>A0A6A6WXE7_9PLEO</name>
<keyword evidence="7 13" id="KW-0378">Hydrolase</keyword>
<evidence type="ECO:0000256" key="9">
    <source>
        <dbReference type="ARBA" id="ARBA00023049"/>
    </source>
</evidence>
<dbReference type="AlphaFoldDB" id="A0A6A6WXE7"/>
<evidence type="ECO:0000256" key="10">
    <source>
        <dbReference type="ARBA" id="ARBA00023145"/>
    </source>
</evidence>
<dbReference type="SUPFAM" id="SSF55486">
    <property type="entry name" value="Metalloproteases ('zincins'), catalytic domain"/>
    <property type="match status" value="1"/>
</dbReference>
<organism evidence="16 17">
    <name type="scientific">Melanomma pulvis-pyrius CBS 109.77</name>
    <dbReference type="NCBI Taxonomy" id="1314802"/>
    <lineage>
        <taxon>Eukaryota</taxon>
        <taxon>Fungi</taxon>
        <taxon>Dikarya</taxon>
        <taxon>Ascomycota</taxon>
        <taxon>Pezizomycotina</taxon>
        <taxon>Dothideomycetes</taxon>
        <taxon>Pleosporomycetidae</taxon>
        <taxon>Pleosporales</taxon>
        <taxon>Melanommataceae</taxon>
        <taxon>Melanomma</taxon>
    </lineage>
</organism>
<dbReference type="Gene3D" id="3.10.170.10">
    <property type="match status" value="1"/>
</dbReference>
<feature type="binding site" evidence="12">
    <location>
        <position position="240"/>
    </location>
    <ligand>
        <name>Zn(2+)</name>
        <dbReference type="ChEBI" id="CHEBI:29105"/>
        <note>catalytic</note>
    </ligand>
</feature>
<evidence type="ECO:0000256" key="2">
    <source>
        <dbReference type="ARBA" id="ARBA00006006"/>
    </source>
</evidence>
<keyword evidence="3 13" id="KW-0964">Secreted</keyword>
<dbReference type="Pfam" id="PF07504">
    <property type="entry name" value="FTP"/>
    <property type="match status" value="1"/>
</dbReference>
<evidence type="ECO:0000256" key="6">
    <source>
        <dbReference type="ARBA" id="ARBA00022729"/>
    </source>
</evidence>
<evidence type="ECO:0000256" key="8">
    <source>
        <dbReference type="ARBA" id="ARBA00022833"/>
    </source>
</evidence>
<evidence type="ECO:0000256" key="5">
    <source>
        <dbReference type="ARBA" id="ARBA00022723"/>
    </source>
</evidence>
<protein>
    <recommendedName>
        <fullName evidence="13">Extracellular metalloproteinase</fullName>
        <ecNumber evidence="13">3.4.24.-</ecNumber>
    </recommendedName>
    <alternativeName>
        <fullName evidence="13">Fungalysin</fullName>
    </alternativeName>
</protein>
<feature type="signal peptide" evidence="13">
    <location>
        <begin position="1"/>
        <end position="19"/>
    </location>
</feature>
<dbReference type="PRINTS" id="PR00999">
    <property type="entry name" value="FUNGALYSIN"/>
</dbReference>
<dbReference type="EC" id="3.4.24.-" evidence="13"/>
<evidence type="ECO:0000256" key="7">
    <source>
        <dbReference type="ARBA" id="ARBA00022801"/>
    </source>
</evidence>
<dbReference type="OrthoDB" id="3227768at2759"/>
<feature type="chain" id="PRO_5025713093" description="Extracellular metalloproteinase" evidence="13">
    <location>
        <begin position="20"/>
        <end position="629"/>
    </location>
</feature>
<comment type="subcellular location">
    <subcellularLocation>
        <location evidence="1 13">Secreted</location>
    </subcellularLocation>
</comment>
<dbReference type="PANTHER" id="PTHR33478">
    <property type="entry name" value="EXTRACELLULAR METALLOPROTEINASE MEP"/>
    <property type="match status" value="1"/>
</dbReference>
<keyword evidence="9 13" id="KW-0482">Metalloprotease</keyword>
<keyword evidence="17" id="KW-1185">Reference proteome</keyword>
<evidence type="ECO:0000256" key="11">
    <source>
        <dbReference type="PIRSR" id="PIRSR601842-1"/>
    </source>
</evidence>
<dbReference type="Pfam" id="PF02128">
    <property type="entry name" value="Peptidase_M36"/>
    <property type="match status" value="1"/>
</dbReference>
<dbReference type="InterPro" id="IPR027268">
    <property type="entry name" value="Peptidase_M4/M1_CTD_sf"/>
</dbReference>
<gene>
    <name evidence="16" type="ORF">K505DRAFT_394300</name>
</gene>
<proteinExistence type="inferred from homology"/>
<dbReference type="InterPro" id="IPR011096">
    <property type="entry name" value="FTP_domain"/>
</dbReference>
<dbReference type="GO" id="GO:0005576">
    <property type="term" value="C:extracellular region"/>
    <property type="evidence" value="ECO:0007669"/>
    <property type="project" value="UniProtKB-SubCell"/>
</dbReference>
<dbReference type="GO" id="GO:0004222">
    <property type="term" value="F:metalloendopeptidase activity"/>
    <property type="evidence" value="ECO:0007669"/>
    <property type="project" value="InterPro"/>
</dbReference>
<keyword evidence="8 12" id="KW-0862">Zinc</keyword>
<dbReference type="GO" id="GO:0006508">
    <property type="term" value="P:proteolysis"/>
    <property type="evidence" value="ECO:0007669"/>
    <property type="project" value="UniProtKB-KW"/>
</dbReference>
<feature type="active site" evidence="11">
    <location>
        <position position="425"/>
    </location>
</feature>
<dbReference type="Gene3D" id="1.10.390.10">
    <property type="entry name" value="Neutral Protease Domain 2"/>
    <property type="match status" value="1"/>
</dbReference>
<sequence>MHSLLLASFLSISLAGAHATGHDDSLHRRAVDLNAFRLTAASEYVNASVTESEPSVRRVKRGDYVETATELVKTVANGATFRVVGDHYIGSNGIAHVNLKQTANGIDIDNADFNVNVAKDGSIFSYGNSFFTGEIPSNPLSKRDFSDPADALKTVTATLQLPVEAEKASAEATEGKETFTLKGTSGAVKDPEAKLVYLVKADGTLTLTWRVETDILSNWLLTYIDAGTEEIHGVVDYSADAVYQVYPWGLNDPTEGSRSLITNPWDTKASEFTWQGDGTTTYTVTRGNNGIAQSNPSGGSSYLNNPRPSSPTSNFSYPYTTAMTPPSSYINASTVQLFYTANMYHDLLYLLGFTEQAGNFETNNNGQGGSGSDMVILNAQDGSGTNNANFATPPDGQPGRMRMYTWTLSTPNRDGSFEAGIVIHEYTHGVSNRLTGGPANSNCLSALESGGMGEGWGDFMATAIRLKPADTRSKNYPMGAWADNNPAGIRKYPYSTSLTTNPHVYTDVDSISEVHGIGTVWATMLYEVLWNLIDKHGKNDAARPTFDSSGVPTDGKYLTMKLVIDGMALQPCSPNFVQARDAILDADTALTGGANKCDIWKAFAKRGLGSGAKYSSTKRTGSTALPTGC</sequence>
<keyword evidence="4 13" id="KW-0645">Protease</keyword>
<evidence type="ECO:0000256" key="1">
    <source>
        <dbReference type="ARBA" id="ARBA00004613"/>
    </source>
</evidence>
<reference evidence="16" key="1">
    <citation type="journal article" date="2020" name="Stud. Mycol.">
        <title>101 Dothideomycetes genomes: a test case for predicting lifestyles and emergence of pathogens.</title>
        <authorList>
            <person name="Haridas S."/>
            <person name="Albert R."/>
            <person name="Binder M."/>
            <person name="Bloem J."/>
            <person name="Labutti K."/>
            <person name="Salamov A."/>
            <person name="Andreopoulos B."/>
            <person name="Baker S."/>
            <person name="Barry K."/>
            <person name="Bills G."/>
            <person name="Bluhm B."/>
            <person name="Cannon C."/>
            <person name="Castanera R."/>
            <person name="Culley D."/>
            <person name="Daum C."/>
            <person name="Ezra D."/>
            <person name="Gonzalez J."/>
            <person name="Henrissat B."/>
            <person name="Kuo A."/>
            <person name="Liang C."/>
            <person name="Lipzen A."/>
            <person name="Lutzoni F."/>
            <person name="Magnuson J."/>
            <person name="Mondo S."/>
            <person name="Nolan M."/>
            <person name="Ohm R."/>
            <person name="Pangilinan J."/>
            <person name="Park H.-J."/>
            <person name="Ramirez L."/>
            <person name="Alfaro M."/>
            <person name="Sun H."/>
            <person name="Tritt A."/>
            <person name="Yoshinaga Y."/>
            <person name="Zwiers L.-H."/>
            <person name="Turgeon B."/>
            <person name="Goodwin S."/>
            <person name="Spatafora J."/>
            <person name="Crous P."/>
            <person name="Grigoriev I."/>
        </authorList>
    </citation>
    <scope>NUCLEOTIDE SEQUENCE</scope>
    <source>
        <strain evidence="16">CBS 109.77</strain>
    </source>
</reference>
<evidence type="ECO:0000256" key="3">
    <source>
        <dbReference type="ARBA" id="ARBA00022525"/>
    </source>
</evidence>
<evidence type="ECO:0000256" key="12">
    <source>
        <dbReference type="PIRSR" id="PIRSR601842-2"/>
    </source>
</evidence>
<feature type="binding site" evidence="12">
    <location>
        <position position="454"/>
    </location>
    <ligand>
        <name>Zn(2+)</name>
        <dbReference type="ChEBI" id="CHEBI:29105"/>
        <note>catalytic</note>
    </ligand>
</feature>
<comment type="cofactor">
    <cofactor evidence="12">
        <name>Zn(2+)</name>
        <dbReference type="ChEBI" id="CHEBI:29105"/>
    </cofactor>
    <text evidence="12">Binds 1 zinc ion per subunit.</text>
</comment>
<feature type="compositionally biased region" description="Polar residues" evidence="14">
    <location>
        <begin position="613"/>
        <end position="629"/>
    </location>
</feature>
<comment type="similarity">
    <text evidence="2 13">Belongs to the peptidase M36 family.</text>
</comment>
<dbReference type="EMBL" id="MU002200">
    <property type="protein sequence ID" value="KAF2788625.1"/>
    <property type="molecule type" value="Genomic_DNA"/>
</dbReference>
<dbReference type="GO" id="GO:0008270">
    <property type="term" value="F:zinc ion binding"/>
    <property type="evidence" value="ECO:0007669"/>
    <property type="project" value="InterPro"/>
</dbReference>
<dbReference type="Proteomes" id="UP000799757">
    <property type="component" value="Unassembled WGS sequence"/>
</dbReference>
<feature type="region of interest" description="Disordered" evidence="14">
    <location>
        <begin position="291"/>
        <end position="311"/>
    </location>
</feature>
<evidence type="ECO:0000256" key="13">
    <source>
        <dbReference type="RuleBase" id="RU364017"/>
    </source>
</evidence>
<accession>A0A6A6WXE7</accession>
<keyword evidence="5 12" id="KW-0479">Metal-binding</keyword>
<feature type="binding site" evidence="12">
    <location>
        <position position="424"/>
    </location>
    <ligand>
        <name>Zn(2+)</name>
        <dbReference type="ChEBI" id="CHEBI:29105"/>
        <note>catalytic</note>
    </ligand>
</feature>
<evidence type="ECO:0000256" key="4">
    <source>
        <dbReference type="ARBA" id="ARBA00022670"/>
    </source>
</evidence>
<keyword evidence="10 13" id="KW-0865">Zymogen</keyword>
<feature type="region of interest" description="Disordered" evidence="14">
    <location>
        <begin position="610"/>
        <end position="629"/>
    </location>
</feature>
<evidence type="ECO:0000256" key="14">
    <source>
        <dbReference type="SAM" id="MobiDB-lite"/>
    </source>
</evidence>
<feature type="domain" description="FTP" evidence="15">
    <location>
        <begin position="79"/>
        <end position="130"/>
    </location>
</feature>
<dbReference type="InterPro" id="IPR001842">
    <property type="entry name" value="Peptidase_M36"/>
</dbReference>
<evidence type="ECO:0000313" key="17">
    <source>
        <dbReference type="Proteomes" id="UP000799757"/>
    </source>
</evidence>
<keyword evidence="6 13" id="KW-0732">Signal</keyword>
<dbReference type="InterPro" id="IPR050371">
    <property type="entry name" value="Fungal_virulence_M36"/>
</dbReference>
<dbReference type="CDD" id="cd09596">
    <property type="entry name" value="M36"/>
    <property type="match status" value="1"/>
</dbReference>
<feature type="binding site" evidence="12">
    <location>
        <position position="428"/>
    </location>
    <ligand>
        <name>Zn(2+)</name>
        <dbReference type="ChEBI" id="CHEBI:29105"/>
        <note>catalytic</note>
    </ligand>
</feature>
<evidence type="ECO:0000313" key="16">
    <source>
        <dbReference type="EMBL" id="KAF2788625.1"/>
    </source>
</evidence>